<reference evidence="5" key="1">
    <citation type="submission" date="2022-07" db="EMBL/GenBank/DDBJ databases">
        <title>The genome of Lyophyllum shimeji provides insight into the initial evolution of ectomycorrhizal fungal genome.</title>
        <authorList>
            <person name="Kobayashi Y."/>
            <person name="Shibata T."/>
            <person name="Hirakawa H."/>
            <person name="Shigenobu S."/>
            <person name="Nishiyama T."/>
            <person name="Yamada A."/>
            <person name="Hasebe M."/>
            <person name="Kawaguchi M."/>
        </authorList>
    </citation>
    <scope>NUCLEOTIDE SEQUENCE</scope>
    <source>
        <strain evidence="5">AT787</strain>
    </source>
</reference>
<keyword evidence="4" id="KW-0732">Signal</keyword>
<comment type="caution">
    <text evidence="5">The sequence shown here is derived from an EMBL/GenBank/DDBJ whole genome shotgun (WGS) entry which is preliminary data.</text>
</comment>
<dbReference type="GO" id="GO:0033499">
    <property type="term" value="P:galactose catabolic process via UDP-galactose, Leloir pathway"/>
    <property type="evidence" value="ECO:0007669"/>
    <property type="project" value="TreeGrafter"/>
</dbReference>
<dbReference type="GO" id="GO:0030246">
    <property type="term" value="F:carbohydrate binding"/>
    <property type="evidence" value="ECO:0007669"/>
    <property type="project" value="InterPro"/>
</dbReference>
<dbReference type="GO" id="GO:0004034">
    <property type="term" value="F:aldose 1-epimerase activity"/>
    <property type="evidence" value="ECO:0007669"/>
    <property type="project" value="TreeGrafter"/>
</dbReference>
<dbReference type="PANTHER" id="PTHR10091:SF6">
    <property type="entry name" value="1-EPIMERASE, PUTATIVE (AFU_ORTHOLOGUE AFUA_3G13240)-RELATED"/>
    <property type="match status" value="1"/>
</dbReference>
<dbReference type="OrthoDB" id="274691at2759"/>
<dbReference type="InterPro" id="IPR047215">
    <property type="entry name" value="Galactose_mutarotase-like"/>
</dbReference>
<dbReference type="Pfam" id="PF01263">
    <property type="entry name" value="Aldose_epim"/>
    <property type="match status" value="1"/>
</dbReference>
<dbReference type="InterPro" id="IPR008183">
    <property type="entry name" value="Aldose_1/G6P_1-epimerase"/>
</dbReference>
<evidence type="ECO:0000256" key="2">
    <source>
        <dbReference type="ARBA" id="ARBA00023235"/>
    </source>
</evidence>
<protein>
    <submittedName>
        <fullName evidence="5">Galactose mutarotase-like protein</fullName>
    </submittedName>
</protein>
<sequence>MKQATLLFAHLLCFTARAISLPGAGNPFEVVHLQAPDGSARANFIALGATATNFWVKDKTGKFRDILLGYDDHTLYQSDKDGHPYFGPIVGRYANRIRNGTFTIPISKNASGPNKFHVPQNEGNNTLHGGVDGYDRRTWTVAAKSAHSVTFTLIDQDGTQGFPGTVITAVTYTLENKSTWKISMNAVATKQTPIMLSGHHYWNLEAYQETQDLVGHYAQFDASKFVATDGKLIPTGQLTDVSGTPMDFRKAKSIGGSINATASGAFCGTGCVGFDNCWVFDHNDSKKPVFSIWSVNSGVKLDLITNQPALQIYSCNGIFNSSLPIPRKKDQGGPNTNYENHSCVVIESESIIDAINNPEFGVDQIYGPTRPYNWEATYVFSTVH</sequence>
<dbReference type="InterPro" id="IPR011013">
    <property type="entry name" value="Gal_mutarotase_sf_dom"/>
</dbReference>
<keyword evidence="6" id="KW-1185">Reference proteome</keyword>
<name>A0A9P3PDM1_LYOSH</name>
<gene>
    <name evidence="5" type="ORF">LshimejAT787_0108350</name>
</gene>
<dbReference type="CDD" id="cd09019">
    <property type="entry name" value="galactose_mutarotase_like"/>
    <property type="match status" value="1"/>
</dbReference>
<accession>A0A9P3PDM1</accession>
<evidence type="ECO:0000256" key="1">
    <source>
        <dbReference type="ARBA" id="ARBA00006206"/>
    </source>
</evidence>
<proteinExistence type="inferred from homology"/>
<evidence type="ECO:0000313" key="5">
    <source>
        <dbReference type="EMBL" id="GLB33951.1"/>
    </source>
</evidence>
<evidence type="ECO:0000256" key="4">
    <source>
        <dbReference type="SAM" id="SignalP"/>
    </source>
</evidence>
<dbReference type="Proteomes" id="UP001063166">
    <property type="component" value="Unassembled WGS sequence"/>
</dbReference>
<keyword evidence="3" id="KW-0119">Carbohydrate metabolism</keyword>
<dbReference type="AlphaFoldDB" id="A0A9P3PDM1"/>
<organism evidence="5 6">
    <name type="scientific">Lyophyllum shimeji</name>
    <name type="common">Hon-shimeji</name>
    <name type="synonym">Tricholoma shimeji</name>
    <dbReference type="NCBI Taxonomy" id="47721"/>
    <lineage>
        <taxon>Eukaryota</taxon>
        <taxon>Fungi</taxon>
        <taxon>Dikarya</taxon>
        <taxon>Basidiomycota</taxon>
        <taxon>Agaricomycotina</taxon>
        <taxon>Agaricomycetes</taxon>
        <taxon>Agaricomycetidae</taxon>
        <taxon>Agaricales</taxon>
        <taxon>Tricholomatineae</taxon>
        <taxon>Lyophyllaceae</taxon>
        <taxon>Lyophyllum</taxon>
    </lineage>
</organism>
<feature type="signal peptide" evidence="4">
    <location>
        <begin position="1"/>
        <end position="20"/>
    </location>
</feature>
<keyword evidence="2" id="KW-0413">Isomerase</keyword>
<dbReference type="Gene3D" id="2.70.98.10">
    <property type="match status" value="1"/>
</dbReference>
<dbReference type="PANTHER" id="PTHR10091">
    <property type="entry name" value="ALDOSE-1-EPIMERASE"/>
    <property type="match status" value="1"/>
</dbReference>
<dbReference type="SUPFAM" id="SSF74650">
    <property type="entry name" value="Galactose mutarotase-like"/>
    <property type="match status" value="1"/>
</dbReference>
<evidence type="ECO:0000256" key="3">
    <source>
        <dbReference type="ARBA" id="ARBA00023277"/>
    </source>
</evidence>
<dbReference type="EMBL" id="BRPK01000001">
    <property type="protein sequence ID" value="GLB33951.1"/>
    <property type="molecule type" value="Genomic_DNA"/>
</dbReference>
<dbReference type="GO" id="GO:0006006">
    <property type="term" value="P:glucose metabolic process"/>
    <property type="evidence" value="ECO:0007669"/>
    <property type="project" value="TreeGrafter"/>
</dbReference>
<evidence type="ECO:0000313" key="6">
    <source>
        <dbReference type="Proteomes" id="UP001063166"/>
    </source>
</evidence>
<comment type="similarity">
    <text evidence="1">Belongs to the aldose epimerase family.</text>
</comment>
<feature type="chain" id="PRO_5040498778" evidence="4">
    <location>
        <begin position="21"/>
        <end position="384"/>
    </location>
</feature>
<dbReference type="InterPro" id="IPR014718">
    <property type="entry name" value="GH-type_carb-bd"/>
</dbReference>